<dbReference type="OrthoDB" id="6736327at2"/>
<protein>
    <recommendedName>
        <fullName evidence="4">TnsE C-terminal domain-containing protein</fullName>
    </recommendedName>
</protein>
<evidence type="ECO:0000256" key="1">
    <source>
        <dbReference type="SAM" id="MobiDB-lite"/>
    </source>
</evidence>
<accession>A0A3S0ZE52</accession>
<evidence type="ECO:0000313" key="3">
    <source>
        <dbReference type="Proteomes" id="UP000281118"/>
    </source>
</evidence>
<comment type="caution">
    <text evidence="2">The sequence shown here is derived from an EMBL/GenBank/DDBJ whole genome shotgun (WGS) entry which is preliminary data.</text>
</comment>
<reference evidence="2 3" key="1">
    <citation type="submission" date="2018-12" db="EMBL/GenBank/DDBJ databases">
        <title>The genome sequences of Variovorax guangxiensis DSM 27352.</title>
        <authorList>
            <person name="Gao J."/>
            <person name="Sun J."/>
        </authorList>
    </citation>
    <scope>NUCLEOTIDE SEQUENCE [LARGE SCALE GENOMIC DNA]</scope>
    <source>
        <strain evidence="2 3">DSM 27352</strain>
    </source>
</reference>
<name>A0A3S0ZE52_9BURK</name>
<organism evidence="2 3">
    <name type="scientific">Variovorax guangxiensis</name>
    <dbReference type="NCBI Taxonomy" id="1775474"/>
    <lineage>
        <taxon>Bacteria</taxon>
        <taxon>Pseudomonadati</taxon>
        <taxon>Pseudomonadota</taxon>
        <taxon>Betaproteobacteria</taxon>
        <taxon>Burkholderiales</taxon>
        <taxon>Comamonadaceae</taxon>
        <taxon>Variovorax</taxon>
    </lineage>
</organism>
<feature type="region of interest" description="Disordered" evidence="1">
    <location>
        <begin position="388"/>
        <end position="407"/>
    </location>
</feature>
<sequence length="588" mass="64321">MGTGLSFPKPLKLEPIDSALTVRAFPKDSNLWRIDWFGPIAFPNRYERNSQPSVLIFISQVEPQTQTYEGLGHYNQQRKLWVSVGTAMLLRIGDIWKNQRPYFEPPHTNHTFSGLVVDRSTLSIVKAGSGRADGSFLLPLPDHPWHMNNTHSYCAQVELPSGNLLLIPCMELVRFYFGSSSTLLSRIFTPPLTADMLYTDYGYDERGKLVVMLADFLPADSAEDIARIATSKVALHAAQLIGNSCQQASALGQEAYPMARFPFEGKTDLKVAGRWIGKPGSGTFLVYRIESCSHPFPFKALKYQLSSLQKPRYKPGPEHRAAQAATGADGKSGGGTRPPKDPGLVETDASKSITPQVFRRRATRKFTDLENKRVWGTSITKQLAAQQAAGKPHPSIEDHAVGEPSSEERVRAVTLSEAAESHVRQVAPQPFVRVTLEALALQNAVNVELLTTTRDGSNAVPLELLADEDGVIDDALLVRSGFRHRARLALAFALRAPESDRGALCIVIEASTIFPLVYPLADEAADVADSDVALEVALRRCAADFLEVENSAAQPGDMKAHGFRVKADDPEAAQIISAWAANLFAAPD</sequence>
<dbReference type="AlphaFoldDB" id="A0A3S0ZE52"/>
<evidence type="ECO:0008006" key="4">
    <source>
        <dbReference type="Google" id="ProtNLM"/>
    </source>
</evidence>
<dbReference type="EMBL" id="RXFT01000017">
    <property type="protein sequence ID" value="RUR71055.1"/>
    <property type="molecule type" value="Genomic_DNA"/>
</dbReference>
<dbReference type="RefSeq" id="WP_126025139.1">
    <property type="nucleotide sequence ID" value="NZ_RXFT01000017.1"/>
</dbReference>
<evidence type="ECO:0000313" key="2">
    <source>
        <dbReference type="EMBL" id="RUR71055.1"/>
    </source>
</evidence>
<feature type="region of interest" description="Disordered" evidence="1">
    <location>
        <begin position="310"/>
        <end position="351"/>
    </location>
</feature>
<proteinExistence type="predicted"/>
<dbReference type="Proteomes" id="UP000281118">
    <property type="component" value="Unassembled WGS sequence"/>
</dbReference>
<gene>
    <name evidence="2" type="ORF">EJP67_28775</name>
</gene>
<feature type="compositionally biased region" description="Basic and acidic residues" evidence="1">
    <location>
        <begin position="394"/>
        <end position="407"/>
    </location>
</feature>